<dbReference type="AlphaFoldDB" id="A0A562KXH3"/>
<keyword evidence="3" id="KW-1185">Reference proteome</keyword>
<feature type="chain" id="PRO_5021834260" description="Secreted protein" evidence="1">
    <location>
        <begin position="40"/>
        <end position="150"/>
    </location>
</feature>
<sequence>MTKSFSHFASFRSFRSTMIRTSLALGVATAALWSAAAEAANNKHYGVVCLRNDTRANITYSRKVGDGGWETRFLAPGNQWKIAHRYDHANENSSPKVHVRYDADATGRKFSQKRDLERRAAVGDTCQEANVYAFQYEASNRSFISLERVR</sequence>
<comment type="caution">
    <text evidence="2">The sequence shown here is derived from an EMBL/GenBank/DDBJ whole genome shotgun (WGS) entry which is preliminary data.</text>
</comment>
<organism evidence="2 3">
    <name type="scientific">Bradyrhizobium daqingense</name>
    <dbReference type="NCBI Taxonomy" id="993502"/>
    <lineage>
        <taxon>Bacteria</taxon>
        <taxon>Pseudomonadati</taxon>
        <taxon>Pseudomonadota</taxon>
        <taxon>Alphaproteobacteria</taxon>
        <taxon>Hyphomicrobiales</taxon>
        <taxon>Nitrobacteraceae</taxon>
        <taxon>Bradyrhizobium</taxon>
    </lineage>
</organism>
<name>A0A562KXH3_9BRAD</name>
<proteinExistence type="predicted"/>
<evidence type="ECO:0000313" key="2">
    <source>
        <dbReference type="EMBL" id="TWI00129.1"/>
    </source>
</evidence>
<accession>A0A562KXH3</accession>
<evidence type="ECO:0000256" key="1">
    <source>
        <dbReference type="SAM" id="SignalP"/>
    </source>
</evidence>
<protein>
    <recommendedName>
        <fullName evidence="4">Secreted protein</fullName>
    </recommendedName>
</protein>
<reference evidence="2 3" key="1">
    <citation type="journal article" date="2015" name="Stand. Genomic Sci.">
        <title>Genomic Encyclopedia of Bacterial and Archaeal Type Strains, Phase III: the genomes of soil and plant-associated and newly described type strains.</title>
        <authorList>
            <person name="Whitman W.B."/>
            <person name="Woyke T."/>
            <person name="Klenk H.P."/>
            <person name="Zhou Y."/>
            <person name="Lilburn T.G."/>
            <person name="Beck B.J."/>
            <person name="De Vos P."/>
            <person name="Vandamme P."/>
            <person name="Eisen J.A."/>
            <person name="Garrity G."/>
            <person name="Hugenholtz P."/>
            <person name="Kyrpides N.C."/>
        </authorList>
    </citation>
    <scope>NUCLEOTIDE SEQUENCE [LARGE SCALE GENOMIC DNA]</scope>
    <source>
        <strain evidence="2 3">CGMCC 1.10947</strain>
    </source>
</reference>
<keyword evidence="1" id="KW-0732">Signal</keyword>
<gene>
    <name evidence="2" type="ORF">IQ17_04987</name>
</gene>
<evidence type="ECO:0008006" key="4">
    <source>
        <dbReference type="Google" id="ProtNLM"/>
    </source>
</evidence>
<dbReference type="Proteomes" id="UP000317176">
    <property type="component" value="Unassembled WGS sequence"/>
</dbReference>
<feature type="signal peptide" evidence="1">
    <location>
        <begin position="1"/>
        <end position="39"/>
    </location>
</feature>
<evidence type="ECO:0000313" key="3">
    <source>
        <dbReference type="Proteomes" id="UP000317176"/>
    </source>
</evidence>
<dbReference type="EMBL" id="VLKL01000015">
    <property type="protein sequence ID" value="TWI00129.1"/>
    <property type="molecule type" value="Genomic_DNA"/>
</dbReference>